<dbReference type="Gramene" id="PRQ51933">
    <property type="protein sequence ID" value="PRQ51933"/>
    <property type="gene ID" value="RchiOBHm_Chr2g0149951"/>
</dbReference>
<name>A0A2P6RZW5_ROSCH</name>
<evidence type="ECO:0000313" key="2">
    <source>
        <dbReference type="Proteomes" id="UP000238479"/>
    </source>
</evidence>
<dbReference type="AlphaFoldDB" id="A0A2P6RZW5"/>
<dbReference type="Proteomes" id="UP000238479">
    <property type="component" value="Chromosome 2"/>
</dbReference>
<comment type="caution">
    <text evidence="1">The sequence shown here is derived from an EMBL/GenBank/DDBJ whole genome shotgun (WGS) entry which is preliminary data.</text>
</comment>
<protein>
    <submittedName>
        <fullName evidence="1">Uncharacterized protein</fullName>
    </submittedName>
</protein>
<reference evidence="1 2" key="1">
    <citation type="journal article" date="2018" name="Nat. Genet.">
        <title>The Rosa genome provides new insights in the design of modern roses.</title>
        <authorList>
            <person name="Bendahmane M."/>
        </authorList>
    </citation>
    <scope>NUCLEOTIDE SEQUENCE [LARGE SCALE GENOMIC DNA]</scope>
    <source>
        <strain evidence="2">cv. Old Blush</strain>
    </source>
</reference>
<accession>A0A2P6RZW5</accession>
<organism evidence="1 2">
    <name type="scientific">Rosa chinensis</name>
    <name type="common">China rose</name>
    <dbReference type="NCBI Taxonomy" id="74649"/>
    <lineage>
        <taxon>Eukaryota</taxon>
        <taxon>Viridiplantae</taxon>
        <taxon>Streptophyta</taxon>
        <taxon>Embryophyta</taxon>
        <taxon>Tracheophyta</taxon>
        <taxon>Spermatophyta</taxon>
        <taxon>Magnoliopsida</taxon>
        <taxon>eudicotyledons</taxon>
        <taxon>Gunneridae</taxon>
        <taxon>Pentapetalae</taxon>
        <taxon>rosids</taxon>
        <taxon>fabids</taxon>
        <taxon>Rosales</taxon>
        <taxon>Rosaceae</taxon>
        <taxon>Rosoideae</taxon>
        <taxon>Rosoideae incertae sedis</taxon>
        <taxon>Rosa</taxon>
    </lineage>
</organism>
<sequence length="69" mass="7911">MSILELHADVLWVSSTLRVSCSRLTSLSFMLTPCMYPQASYSRLTCILEFHAHTLRAILSFMLTPNEYL</sequence>
<evidence type="ECO:0000313" key="1">
    <source>
        <dbReference type="EMBL" id="PRQ51933.1"/>
    </source>
</evidence>
<dbReference type="EMBL" id="PDCK01000040">
    <property type="protein sequence ID" value="PRQ51933.1"/>
    <property type="molecule type" value="Genomic_DNA"/>
</dbReference>
<gene>
    <name evidence="1" type="ORF">RchiOBHm_Chr2g0149951</name>
</gene>
<proteinExistence type="predicted"/>
<keyword evidence="2" id="KW-1185">Reference proteome</keyword>